<sequence>MNSTLDCLVFLLLTQASLEANTTSTGDEIKVGAPRSKRCCFPLSTSCCPQATIACFDTCKGQCIPLCSTQHCITGCITTCSSICAVPAQVQTQPPLQTLPPITLPPFTLPPATLPPATLPPVTFPPVTFPPVTFPPVTLPPATLSPQPSTQPPQPIIIIMESPSKTHETCMPTCQQSCHSSCPTTICVDVCLKKCENACQACCIPASTASTLPPLILPPAPTTTAAAFPAPIMQCINMCLQPCEMKCRETQPMIICLPLCQQSCKASCTRAQRNVIPCQGGGAGGCTCSSGYNRCAVAPYFPTRRMSSQPKREKIKTKLWWSDEVKHHRATSPIAERKDVVHRLPSSHYETNSMEKPVSKKLIKRPRKSIMRPAFNLDYERDYEQLERKKLEEEERLRRRETSLLQKKESVRLRSLGKQTGMPDQKKKWEFNNTPRKVVRKRPYRKKQVPPRRTNVKVRRASKMGVVSKRRRFQRLRARVVSRRTSRVASKPAWAYCGWMAVLRLRCVVLILVQQGEEKSDSFAPKEPIMILVIIFRDISQETSL</sequence>
<keyword evidence="5" id="KW-1185">Reference proteome</keyword>
<feature type="signal peptide" evidence="3">
    <location>
        <begin position="1"/>
        <end position="20"/>
    </location>
</feature>
<evidence type="ECO:0000313" key="4">
    <source>
        <dbReference type="EMBL" id="EYC23596.1"/>
    </source>
</evidence>
<feature type="chain" id="PRO_5001489789" evidence="3">
    <location>
        <begin position="21"/>
        <end position="545"/>
    </location>
</feature>
<keyword evidence="1" id="KW-0175">Coiled coil</keyword>
<name>A0A016V8K8_9BILA</name>
<dbReference type="AlphaFoldDB" id="A0A016V8K8"/>
<reference evidence="5" key="1">
    <citation type="journal article" date="2015" name="Nat. Genet.">
        <title>The genome and transcriptome of the zoonotic hookworm Ancylostoma ceylanicum identify infection-specific gene families.</title>
        <authorList>
            <person name="Schwarz E.M."/>
            <person name="Hu Y."/>
            <person name="Antoshechkin I."/>
            <person name="Miller M.M."/>
            <person name="Sternberg P.W."/>
            <person name="Aroian R.V."/>
        </authorList>
    </citation>
    <scope>NUCLEOTIDE SEQUENCE</scope>
    <source>
        <strain evidence="5">HY135</strain>
    </source>
</reference>
<protein>
    <submittedName>
        <fullName evidence="4">Uncharacterized protein</fullName>
    </submittedName>
</protein>
<dbReference type="Proteomes" id="UP000024635">
    <property type="component" value="Unassembled WGS sequence"/>
</dbReference>
<comment type="caution">
    <text evidence="4">The sequence shown here is derived from an EMBL/GenBank/DDBJ whole genome shotgun (WGS) entry which is preliminary data.</text>
</comment>
<accession>A0A016V8K8</accession>
<evidence type="ECO:0000256" key="2">
    <source>
        <dbReference type="SAM" id="MobiDB-lite"/>
    </source>
</evidence>
<evidence type="ECO:0000256" key="3">
    <source>
        <dbReference type="SAM" id="SignalP"/>
    </source>
</evidence>
<dbReference type="SUPFAM" id="SSF81995">
    <property type="entry name" value="beta-sandwich domain of Sec23/24"/>
    <property type="match status" value="1"/>
</dbReference>
<evidence type="ECO:0000313" key="5">
    <source>
        <dbReference type="Proteomes" id="UP000024635"/>
    </source>
</evidence>
<evidence type="ECO:0000256" key="1">
    <source>
        <dbReference type="SAM" id="Coils"/>
    </source>
</evidence>
<proteinExistence type="predicted"/>
<dbReference type="EMBL" id="JARK01001351">
    <property type="protein sequence ID" value="EYC23596.1"/>
    <property type="molecule type" value="Genomic_DNA"/>
</dbReference>
<gene>
    <name evidence="4" type="primary">Acey_s0015.g2735</name>
    <name evidence="4" type="ORF">Y032_0015g2735</name>
</gene>
<dbReference type="OrthoDB" id="5900954at2759"/>
<keyword evidence="3" id="KW-0732">Signal</keyword>
<feature type="region of interest" description="Disordered" evidence="2">
    <location>
        <begin position="409"/>
        <end position="435"/>
    </location>
</feature>
<dbReference type="STRING" id="53326.A0A016V8K8"/>
<organism evidence="4 5">
    <name type="scientific">Ancylostoma ceylanicum</name>
    <dbReference type="NCBI Taxonomy" id="53326"/>
    <lineage>
        <taxon>Eukaryota</taxon>
        <taxon>Metazoa</taxon>
        <taxon>Ecdysozoa</taxon>
        <taxon>Nematoda</taxon>
        <taxon>Chromadorea</taxon>
        <taxon>Rhabditida</taxon>
        <taxon>Rhabditina</taxon>
        <taxon>Rhabditomorpha</taxon>
        <taxon>Strongyloidea</taxon>
        <taxon>Ancylostomatidae</taxon>
        <taxon>Ancylostomatinae</taxon>
        <taxon>Ancylostoma</taxon>
    </lineage>
</organism>
<feature type="coiled-coil region" evidence="1">
    <location>
        <begin position="376"/>
        <end position="403"/>
    </location>
</feature>